<keyword evidence="4" id="KW-0233">DNA recombination</keyword>
<accession>B6IMM4</accession>
<evidence type="ECO:0000256" key="1">
    <source>
        <dbReference type="ARBA" id="ARBA00008857"/>
    </source>
</evidence>
<dbReference type="Pfam" id="PF00589">
    <property type="entry name" value="Phage_integrase"/>
    <property type="match status" value="1"/>
</dbReference>
<dbReference type="RefSeq" id="WP_012566477.1">
    <property type="nucleotide sequence ID" value="NC_011420.2"/>
</dbReference>
<dbReference type="InterPro" id="IPR011010">
    <property type="entry name" value="DNA_brk_join_enz"/>
</dbReference>
<dbReference type="GO" id="GO:0015074">
    <property type="term" value="P:DNA integration"/>
    <property type="evidence" value="ECO:0007669"/>
    <property type="project" value="UniProtKB-KW"/>
</dbReference>
<dbReference type="CDD" id="cd00796">
    <property type="entry name" value="INT_Rci_Hp1_C"/>
    <property type="match status" value="1"/>
</dbReference>
<keyword evidence="3" id="KW-0238">DNA-binding</keyword>
<protein>
    <submittedName>
        <fullName evidence="6">Phage integrase</fullName>
    </submittedName>
</protein>
<dbReference type="SUPFAM" id="SSF56349">
    <property type="entry name" value="DNA breaking-rejoining enzymes"/>
    <property type="match status" value="1"/>
</dbReference>
<proteinExistence type="inferred from homology"/>
<dbReference type="Gene3D" id="1.10.150.130">
    <property type="match status" value="1"/>
</dbReference>
<dbReference type="InterPro" id="IPR013762">
    <property type="entry name" value="Integrase-like_cat_sf"/>
</dbReference>
<evidence type="ECO:0000313" key="6">
    <source>
        <dbReference type="EMBL" id="ACI98690.1"/>
    </source>
</evidence>
<dbReference type="KEGG" id="rce:RC1_1283"/>
<dbReference type="OrthoDB" id="9814722at2"/>
<dbReference type="PROSITE" id="PS51898">
    <property type="entry name" value="TYR_RECOMBINASE"/>
    <property type="match status" value="1"/>
</dbReference>
<keyword evidence="2" id="KW-0229">DNA integration</keyword>
<dbReference type="Proteomes" id="UP000001591">
    <property type="component" value="Chromosome"/>
</dbReference>
<dbReference type="InterPro" id="IPR010998">
    <property type="entry name" value="Integrase_recombinase_N"/>
</dbReference>
<comment type="similarity">
    <text evidence="1">Belongs to the 'phage' integrase family.</text>
</comment>
<gene>
    <name evidence="6" type="ordered locus">RC1_1283</name>
</gene>
<dbReference type="PANTHER" id="PTHR30349:SF64">
    <property type="entry name" value="PROPHAGE INTEGRASE INTD-RELATED"/>
    <property type="match status" value="1"/>
</dbReference>
<dbReference type="GO" id="GO:0006310">
    <property type="term" value="P:DNA recombination"/>
    <property type="evidence" value="ECO:0007669"/>
    <property type="project" value="UniProtKB-KW"/>
</dbReference>
<dbReference type="Gene3D" id="1.10.443.10">
    <property type="entry name" value="Intergrase catalytic core"/>
    <property type="match status" value="1"/>
</dbReference>
<dbReference type="GO" id="GO:0003677">
    <property type="term" value="F:DNA binding"/>
    <property type="evidence" value="ECO:0007669"/>
    <property type="project" value="UniProtKB-KW"/>
</dbReference>
<evidence type="ECO:0000256" key="2">
    <source>
        <dbReference type="ARBA" id="ARBA00022908"/>
    </source>
</evidence>
<evidence type="ECO:0000259" key="5">
    <source>
        <dbReference type="PROSITE" id="PS51898"/>
    </source>
</evidence>
<sequence>MARTVADTNLSTKAKRAKLAPRPKPYWREIDRGRHVGYYRGSASGSWIARRFLGGGKYQERRLGMADDIRDADGIEVLSFEQAQAAARIWFEDCARADLEAERRREAEAAGEPVHQGGPWTVRDAVASYLATLQNARTRKEFDTEAKAHILPALGGIDLSKLTSGRITKWLEGIANSPPRLRTKTKAAERRTADVDMSDPDVIRRRRHTANHQLKILKAALNHAYRGKRVETDSAWATVRPFKGVSEARVRWLAQDEAVRLVNASAPDLRAMVRGALLTGCRYEELARLRVQEIDLLNGSVYVRLSKSGKPRHVVLTEEGVAFFRDHTAGRTADDLVFTRANGEPWGKSHQHRPIKDACAAAKIKPAISFHILRHTHASWLAQRGVSMQVIAAQLGHSDTRITERHYAHLSPSHHAAAVRAALPNLGLAPASNVAALRTGRG</sequence>
<evidence type="ECO:0000256" key="3">
    <source>
        <dbReference type="ARBA" id="ARBA00023125"/>
    </source>
</evidence>
<reference evidence="6 7" key="1">
    <citation type="journal article" date="2010" name="BMC Genomics">
        <title>Metabolic flexibility revealed in the genome of the cyst-forming alpha-1 proteobacterium Rhodospirillum centenum.</title>
        <authorList>
            <person name="Lu Y.K."/>
            <person name="Marden J."/>
            <person name="Han M."/>
            <person name="Swingley W.D."/>
            <person name="Mastrian S.D."/>
            <person name="Chowdhury S.R."/>
            <person name="Hao J."/>
            <person name="Helmy T."/>
            <person name="Kim S."/>
            <person name="Kurdoglu A.A."/>
            <person name="Matthies H.J."/>
            <person name="Rollo D."/>
            <person name="Stothard P."/>
            <person name="Blankenship R.E."/>
            <person name="Bauer C.E."/>
            <person name="Touchman J.W."/>
        </authorList>
    </citation>
    <scope>NUCLEOTIDE SEQUENCE [LARGE SCALE GENOMIC DNA]</scope>
    <source>
        <strain evidence="7">ATCC 51521 / SW</strain>
    </source>
</reference>
<dbReference type="EMBL" id="CP000613">
    <property type="protein sequence ID" value="ACI98690.1"/>
    <property type="molecule type" value="Genomic_DNA"/>
</dbReference>
<dbReference type="InterPro" id="IPR050090">
    <property type="entry name" value="Tyrosine_recombinase_XerCD"/>
</dbReference>
<evidence type="ECO:0000256" key="4">
    <source>
        <dbReference type="ARBA" id="ARBA00023172"/>
    </source>
</evidence>
<feature type="domain" description="Tyr recombinase" evidence="5">
    <location>
        <begin position="248"/>
        <end position="420"/>
    </location>
</feature>
<organism evidence="6 7">
    <name type="scientific">Rhodospirillum centenum (strain ATCC 51521 / SW)</name>
    <dbReference type="NCBI Taxonomy" id="414684"/>
    <lineage>
        <taxon>Bacteria</taxon>
        <taxon>Pseudomonadati</taxon>
        <taxon>Pseudomonadota</taxon>
        <taxon>Alphaproteobacteria</taxon>
        <taxon>Rhodospirillales</taxon>
        <taxon>Rhodospirillaceae</taxon>
        <taxon>Rhodospirillum</taxon>
    </lineage>
</organism>
<dbReference type="STRING" id="414684.RC1_1283"/>
<dbReference type="HOGENOM" id="CLU_640806_0_0_5"/>
<name>B6IMM4_RHOCS</name>
<dbReference type="InterPro" id="IPR002104">
    <property type="entry name" value="Integrase_catalytic"/>
</dbReference>
<keyword evidence="7" id="KW-1185">Reference proteome</keyword>
<dbReference type="PANTHER" id="PTHR30349">
    <property type="entry name" value="PHAGE INTEGRASE-RELATED"/>
    <property type="match status" value="1"/>
</dbReference>
<dbReference type="AlphaFoldDB" id="B6IMM4"/>
<evidence type="ECO:0000313" key="7">
    <source>
        <dbReference type="Proteomes" id="UP000001591"/>
    </source>
</evidence>
<dbReference type="eggNOG" id="COG0582">
    <property type="taxonomic scope" value="Bacteria"/>
</dbReference>